<dbReference type="InterPro" id="IPR049516">
    <property type="entry name" value="FAD-depend_C"/>
</dbReference>
<dbReference type="Gene3D" id="3.30.70.2700">
    <property type="match status" value="1"/>
</dbReference>
<evidence type="ECO:0000259" key="1">
    <source>
        <dbReference type="Pfam" id="PF21688"/>
    </source>
</evidence>
<dbReference type="Proteomes" id="UP000070174">
    <property type="component" value="Unassembled WGS sequence"/>
</dbReference>
<dbReference type="PIRSF" id="PIRSF038984">
    <property type="entry name" value="FAD_binding_protein"/>
    <property type="match status" value="1"/>
</dbReference>
<dbReference type="PANTHER" id="PTHR42842:SF3">
    <property type="entry name" value="FAD_NAD(P)-BINDING OXIDOREDUCTASE FAMILY PROTEIN"/>
    <property type="match status" value="1"/>
</dbReference>
<comment type="caution">
    <text evidence="2">The sequence shown here is derived from an EMBL/GenBank/DDBJ whole genome shotgun (WGS) entry which is preliminary data.</text>
</comment>
<reference evidence="2 3" key="1">
    <citation type="submission" date="2016-01" db="EMBL/GenBank/DDBJ databases">
        <authorList>
            <person name="Oliw E.H."/>
        </authorList>
    </citation>
    <scope>NUCLEOTIDE SEQUENCE [LARGE SCALE GENOMIC DNA]</scope>
    <source>
        <strain evidence="2 3">CMW7756A</strain>
    </source>
</reference>
<organism evidence="2">
    <name type="scientific">Peptoniphilus harei</name>
    <dbReference type="NCBI Taxonomy" id="54005"/>
    <lineage>
        <taxon>Bacteria</taxon>
        <taxon>Bacillati</taxon>
        <taxon>Bacillota</taxon>
        <taxon>Tissierellia</taxon>
        <taxon>Tissierellales</taxon>
        <taxon>Peptoniphilaceae</taxon>
        <taxon>Peptoniphilus</taxon>
    </lineage>
</organism>
<dbReference type="SUPFAM" id="SSF51905">
    <property type="entry name" value="FAD/NAD(P)-binding domain"/>
    <property type="match status" value="1"/>
</dbReference>
<dbReference type="GO" id="GO:0016491">
    <property type="term" value="F:oxidoreductase activity"/>
    <property type="evidence" value="ECO:0007669"/>
    <property type="project" value="InterPro"/>
</dbReference>
<dbReference type="PATRIC" id="fig|54005.3.peg.310"/>
<proteinExistence type="predicted"/>
<dbReference type="InterPro" id="IPR028348">
    <property type="entry name" value="FAD-binding_protein"/>
</dbReference>
<evidence type="ECO:0000313" key="3">
    <source>
        <dbReference type="Proteomes" id="UP000070174"/>
    </source>
</evidence>
<dbReference type="Pfam" id="PF21688">
    <property type="entry name" value="FAD-depend_C"/>
    <property type="match status" value="1"/>
</dbReference>
<evidence type="ECO:0000313" key="2">
    <source>
        <dbReference type="EMBL" id="KXA31591.1"/>
    </source>
</evidence>
<dbReference type="PRINTS" id="PR00419">
    <property type="entry name" value="ADXRDTASE"/>
</dbReference>
<gene>
    <name evidence="2" type="ORF">HMPREF3229_00313</name>
</gene>
<dbReference type="RefSeq" id="WP_060799631.1">
    <property type="nucleotide sequence ID" value="NZ_KQ957088.1"/>
</dbReference>
<accession>A0A133PS10</accession>
<dbReference type="AlphaFoldDB" id="A0A133PS10"/>
<dbReference type="Gene3D" id="3.50.50.60">
    <property type="entry name" value="FAD/NAD(P)-binding domain"/>
    <property type="match status" value="2"/>
</dbReference>
<dbReference type="PANTHER" id="PTHR42842">
    <property type="entry name" value="FAD/NAD(P)-BINDING OXIDOREDUCTASE"/>
    <property type="match status" value="1"/>
</dbReference>
<protein>
    <submittedName>
        <fullName evidence="2">Pyridine nucleotide-disulfide oxidoreductase</fullName>
    </submittedName>
</protein>
<dbReference type="EMBL" id="LRQE01000006">
    <property type="protein sequence ID" value="KXA31591.1"/>
    <property type="molecule type" value="Genomic_DNA"/>
</dbReference>
<name>A0A133PS10_9FIRM</name>
<sequence>MIILRNIKIPYDKDQKFLREKIEKEINKKNFDFKIHKKSFDARKGLNFVYQVVIDLDFDDIDAKIKKRLKNNLADFQEEKLEVENKNKIESAVIVGTGPAGLFAAYLLAKKGVKVTLIERGKVVDERVEDIDQLHKTGVLNEESNVQFGEGGAGTFSDGKLTSRSKDKRMGQVFDIFVDHGAPEDILYEQKPHIGTDILRDVIKNMRKEIESLGGVYHFSEKFLDFELEGGKISKIITDKGKYQADAYILALGNSARDTFRTLDKYDLLESKPFAVGFRIEHLRRDIELAQFGMTSDKLPAATYQLNVTDKDFDHSVYTFCMCPGGYVVNSSSIEGQLCVNGMSYHDRDGKNSNSAVVASIDEKIYGQGNLAGMDFQNKIEKKAFDLGGGKAPVQRLRDFMDGRVTEKLGEVAPTFIPGYVFADLNQIYPESINRAIKNALKVMDNRVKGFASDDAILTGVETRTSAPIRIKRSDYRTEKFQNLYPIGEGAGYSGGIISSALDGIKCAIEILEGDKKC</sequence>
<dbReference type="Pfam" id="PF13450">
    <property type="entry name" value="NAD_binding_8"/>
    <property type="match status" value="1"/>
</dbReference>
<dbReference type="InterPro" id="IPR036188">
    <property type="entry name" value="FAD/NAD-bd_sf"/>
</dbReference>
<feature type="domain" description="FAD-dependent protein C-terminal" evidence="1">
    <location>
        <begin position="273"/>
        <end position="465"/>
    </location>
</feature>